<dbReference type="SUPFAM" id="SSF52540">
    <property type="entry name" value="P-loop containing nucleoside triphosphate hydrolases"/>
    <property type="match status" value="1"/>
</dbReference>
<feature type="domain" description="G" evidence="1">
    <location>
        <begin position="39"/>
        <end position="176"/>
    </location>
</feature>
<comment type="caution">
    <text evidence="2">The sequence shown here is derived from an EMBL/GenBank/DDBJ whole genome shotgun (WGS) entry which is preliminary data.</text>
</comment>
<reference evidence="2" key="1">
    <citation type="submission" date="2020-05" db="EMBL/GenBank/DDBJ databases">
        <title>Mycena genomes resolve the evolution of fungal bioluminescence.</title>
        <authorList>
            <person name="Tsai I.J."/>
        </authorList>
    </citation>
    <scope>NUCLEOTIDE SEQUENCE</scope>
    <source>
        <strain evidence="2">CCC161011</strain>
    </source>
</reference>
<keyword evidence="3" id="KW-1185">Reference proteome</keyword>
<dbReference type="OrthoDB" id="3267153at2759"/>
<dbReference type="Pfam" id="PF01926">
    <property type="entry name" value="MMR_HSR1"/>
    <property type="match status" value="1"/>
</dbReference>
<dbReference type="Proteomes" id="UP000620124">
    <property type="component" value="Unassembled WGS sequence"/>
</dbReference>
<name>A0A8H6U3G4_9AGAR</name>
<evidence type="ECO:0000313" key="3">
    <source>
        <dbReference type="Proteomes" id="UP000620124"/>
    </source>
</evidence>
<accession>A0A8H6U3G4</accession>
<dbReference type="EMBL" id="JACAZI010000038">
    <property type="protein sequence ID" value="KAF7328137.1"/>
    <property type="molecule type" value="Genomic_DNA"/>
</dbReference>
<sequence length="298" mass="33643">MGQNNSTSSGSIAGEVDWNDCSFDNDPLISVRRKCGRFRILIVGRANAGKTTLLKQLCNSTEDPYILDSKGNQLDPQIIEGSINCGRHDVERELIFKSNPEFVFHDSRGFESGSTDELQIINQFIAERDSTHTLSQQLHAIWYCLPTDTDRPFLAVDNQFFNTESGYRAPVIAIFTKFDGLVTHAFSQLMGSGETPMQAMRKAPQEAQDKLRRHFREPLLLMKRPPSEIFVRFEDMRNPGDNLGELIEKTVRSLSDEALKLLLVSVQRNNIDLCIGFLGSRRQQVLSRSLRGVSCEIS</sequence>
<dbReference type="AlphaFoldDB" id="A0A8H6U3G4"/>
<evidence type="ECO:0000259" key="1">
    <source>
        <dbReference type="Pfam" id="PF01926"/>
    </source>
</evidence>
<proteinExistence type="predicted"/>
<dbReference type="CDD" id="cd00882">
    <property type="entry name" value="Ras_like_GTPase"/>
    <property type="match status" value="1"/>
</dbReference>
<organism evidence="2 3">
    <name type="scientific">Mycena venus</name>
    <dbReference type="NCBI Taxonomy" id="2733690"/>
    <lineage>
        <taxon>Eukaryota</taxon>
        <taxon>Fungi</taxon>
        <taxon>Dikarya</taxon>
        <taxon>Basidiomycota</taxon>
        <taxon>Agaricomycotina</taxon>
        <taxon>Agaricomycetes</taxon>
        <taxon>Agaricomycetidae</taxon>
        <taxon>Agaricales</taxon>
        <taxon>Marasmiineae</taxon>
        <taxon>Mycenaceae</taxon>
        <taxon>Mycena</taxon>
    </lineage>
</organism>
<dbReference type="Gene3D" id="3.40.50.300">
    <property type="entry name" value="P-loop containing nucleotide triphosphate hydrolases"/>
    <property type="match status" value="1"/>
</dbReference>
<gene>
    <name evidence="2" type="ORF">MVEN_02570900</name>
</gene>
<protein>
    <submittedName>
        <fullName evidence="2">GTP-binding protein</fullName>
    </submittedName>
</protein>
<dbReference type="InterPro" id="IPR006073">
    <property type="entry name" value="GTP-bd"/>
</dbReference>
<dbReference type="GO" id="GO:0005525">
    <property type="term" value="F:GTP binding"/>
    <property type="evidence" value="ECO:0007669"/>
    <property type="project" value="InterPro"/>
</dbReference>
<dbReference type="InterPro" id="IPR027417">
    <property type="entry name" value="P-loop_NTPase"/>
</dbReference>
<evidence type="ECO:0000313" key="2">
    <source>
        <dbReference type="EMBL" id="KAF7328137.1"/>
    </source>
</evidence>